<dbReference type="PROSITE" id="PS00867">
    <property type="entry name" value="CPSASE_2"/>
    <property type="match status" value="2"/>
</dbReference>
<dbReference type="Gene3D" id="3.40.50.20">
    <property type="match status" value="2"/>
</dbReference>
<comment type="pathway">
    <text evidence="15">Amino-acid biosynthesis; L-lysine biosynthesis via DAP pathway; DL-2,6-diaminopimelate from LL-2,6-diaminopimelate: step 1/1.</text>
</comment>
<feature type="binding site" evidence="16">
    <location>
        <position position="298"/>
    </location>
    <ligand>
        <name>Mg(2+)</name>
        <dbReference type="ChEBI" id="CHEBI:18420"/>
        <label>2</label>
    </ligand>
</feature>
<comment type="pathway">
    <text evidence="1 16">Amino-acid biosynthesis; L-arginine biosynthesis; carbamoyl phosphate from bicarbonate: step 1/1.</text>
</comment>
<dbReference type="PANTHER" id="PTHR11405">
    <property type="entry name" value="CARBAMOYLTRANSFERASE FAMILY MEMBER"/>
    <property type="match status" value="1"/>
</dbReference>
<feature type="binding site" evidence="16">
    <location>
        <position position="300"/>
    </location>
    <ligand>
        <name>Mn(2+)</name>
        <dbReference type="ChEBI" id="CHEBI:29035"/>
        <label>2</label>
    </ligand>
</feature>
<dbReference type="PANTHER" id="PTHR11405:SF53">
    <property type="entry name" value="CARBAMOYL-PHOSPHATE SYNTHASE [AMMONIA], MITOCHONDRIAL"/>
    <property type="match status" value="1"/>
</dbReference>
<dbReference type="InterPro" id="IPR033937">
    <property type="entry name" value="MGS_CPS_CarB"/>
</dbReference>
<dbReference type="GO" id="GO:0005737">
    <property type="term" value="C:cytoplasm"/>
    <property type="evidence" value="ECO:0007669"/>
    <property type="project" value="UniProtKB-SubCell"/>
</dbReference>
<comment type="function">
    <text evidence="16">Large subunit of the glutamine-dependent carbamoyl phosphate synthetase (CPSase). CPSase catalyzes the formation of carbamoyl phosphate from the ammonia moiety of glutamine, carbonate, and phosphate donated by ATP, constituting the first step of 2 biosynthetic pathways, one leading to arginine and/or urea and the other to pyrimidine nucleotides. The large subunit (synthetase) binds the substrates ammonia (free or transferred from glutamine from the small subunit), hydrogencarbonate and ATP and carries out an ATP-coupled ligase reaction, activating hydrogencarbonate by forming carboxy phosphate which reacts with ammonia to form carbamoyl phosphate.</text>
</comment>
<comment type="subunit">
    <text evidence="16">Composed of two chains; the small (or glutamine) chain promotes the hydrolysis of glutamine to ammonia, which is used by the large (or ammonia) chain to synthesize carbamoyl phosphate. Tetramer of heterodimers (alpha,beta)4.</text>
</comment>
<dbReference type="EC" id="6.3.4.16" evidence="16"/>
<feature type="binding site" evidence="16">
    <location>
        <position position="853"/>
    </location>
    <ligand>
        <name>Mn(2+)</name>
        <dbReference type="ChEBI" id="CHEBI:29035"/>
        <label>3</label>
    </ligand>
</feature>
<dbReference type="EMBL" id="CP002696">
    <property type="protein sequence ID" value="AEE15697.1"/>
    <property type="molecule type" value="Genomic_DNA"/>
</dbReference>
<feature type="active site" description="Proton acceptor" evidence="15">
    <location>
        <position position="1373"/>
    </location>
</feature>
<dbReference type="PROSITE" id="PS00866">
    <property type="entry name" value="CPSASE_1"/>
    <property type="match status" value="1"/>
</dbReference>
<evidence type="ECO:0000256" key="2">
    <source>
        <dbReference type="ARBA" id="ARBA00009799"/>
    </source>
</evidence>
<dbReference type="GO" id="GO:0044205">
    <property type="term" value="P:'de novo' UMP biosynthetic process"/>
    <property type="evidence" value="ECO:0007669"/>
    <property type="project" value="UniProtKB-UniRule"/>
</dbReference>
<comment type="domain">
    <text evidence="16">The large subunit is composed of 2 ATP-grasp domains that are involved in binding the 2 ATP molecules needed for carbamoyl phosphate synthesis. The N-terminal ATP-grasp domain (referred to as the carboxyphosphate synthetic component) catalyzes the ATP-dependent phosphorylation of hydrogencarbonate to carboxyphosphate and the subsequent nucleophilic attack by ammonia to form a carbamate intermediate. The C-terminal ATP-grasp domain (referred to as the carbamoyl phosphate synthetic component) then catalyzes the phosphorylation of carbamate with the second ATP to form the end product carbamoyl phosphate. The reactive and unstable enzyme intermediates are sequentially channeled from one active site to the next through the interior of the protein over a distance of at least 96 A.</text>
</comment>
<dbReference type="EC" id="6.3.5.5" evidence="16"/>
<feature type="binding site" evidence="16">
    <location>
        <position position="298"/>
    </location>
    <ligand>
        <name>ATP</name>
        <dbReference type="ChEBI" id="CHEBI:30616"/>
        <label>1</label>
    </ligand>
</feature>
<evidence type="ECO:0000259" key="18">
    <source>
        <dbReference type="PROSITE" id="PS51855"/>
    </source>
</evidence>
<protein>
    <recommendedName>
        <fullName evidence="15 16">Multifunctional fusion protein</fullName>
    </recommendedName>
    <domain>
        <recommendedName>
            <fullName evidence="15">Diaminopimelate epimerase</fullName>
            <shortName evidence="15">DAP epimerase</shortName>
            <ecNumber evidence="15">5.1.1.7</ecNumber>
        </recommendedName>
        <alternativeName>
            <fullName evidence="15">PLP-independent amino acid racemase</fullName>
        </alternativeName>
    </domain>
    <domain>
        <recommendedName>
            <fullName evidence="16">Carbamoyl phosphate synthase large chain</fullName>
            <ecNumber evidence="16">6.3.4.16</ecNumber>
            <ecNumber evidence="16">6.3.5.5</ecNumber>
        </recommendedName>
        <alternativeName>
            <fullName evidence="16">Carbamoyl phosphate synthetase ammonia chain</fullName>
        </alternativeName>
    </domain>
</protein>
<dbReference type="UniPathway" id="UPA00034">
    <property type="reaction ID" value="UER00025"/>
</dbReference>
<feature type="site" description="Could be important to modulate the pK values of the two catalytic cysteine residues" evidence="15">
    <location>
        <position position="1315"/>
    </location>
</feature>
<dbReference type="Gene3D" id="3.30.1490.20">
    <property type="entry name" value="ATP-grasp fold, A domain"/>
    <property type="match status" value="1"/>
</dbReference>
<evidence type="ECO:0000256" key="8">
    <source>
        <dbReference type="ARBA" id="ARBA00022741"/>
    </source>
</evidence>
<feature type="binding site" evidence="16">
    <location>
        <position position="779"/>
    </location>
    <ligand>
        <name>ATP</name>
        <dbReference type="ChEBI" id="CHEBI:30616"/>
        <label>2</label>
    </ligand>
</feature>
<keyword evidence="9 16" id="KW-0067">ATP-binding</keyword>
<evidence type="ECO:0000256" key="16">
    <source>
        <dbReference type="HAMAP-Rule" id="MF_01210"/>
    </source>
</evidence>
<evidence type="ECO:0000256" key="12">
    <source>
        <dbReference type="ARBA" id="ARBA00023211"/>
    </source>
</evidence>
<feature type="binding site" evidence="16">
    <location>
        <position position="129"/>
    </location>
    <ligand>
        <name>ATP</name>
        <dbReference type="ChEBI" id="CHEBI:30616"/>
        <label>1</label>
    </ligand>
</feature>
<keyword evidence="4 16" id="KW-0436">Ligase</keyword>
<dbReference type="NCBIfam" id="TIGR00652">
    <property type="entry name" value="DapF"/>
    <property type="match status" value="1"/>
</dbReference>
<feature type="binding site" evidence="16">
    <location>
        <position position="210"/>
    </location>
    <ligand>
        <name>ATP</name>
        <dbReference type="ChEBI" id="CHEBI:30616"/>
        <label>1</label>
    </ligand>
</feature>
<dbReference type="InterPro" id="IPR036897">
    <property type="entry name" value="CarbamoylP_synth_lsu_oligo_sf"/>
</dbReference>
<dbReference type="SUPFAM" id="SSF48108">
    <property type="entry name" value="Carbamoyl phosphate synthetase, large subunit connection domain"/>
    <property type="match status" value="1"/>
</dbReference>
<feature type="binding site" evidence="16">
    <location>
        <position position="243"/>
    </location>
    <ligand>
        <name>ATP</name>
        <dbReference type="ChEBI" id="CHEBI:30616"/>
        <label>1</label>
    </ligand>
</feature>
<feature type="region of interest" description="Allosteric domain" evidence="16">
    <location>
        <begin position="963"/>
        <end position="1430"/>
    </location>
</feature>
<feature type="binding site" evidence="16">
    <location>
        <position position="867"/>
    </location>
    <ligand>
        <name>Mg(2+)</name>
        <dbReference type="ChEBI" id="CHEBI:18420"/>
        <label>4</label>
    </ligand>
</feature>
<evidence type="ECO:0000256" key="13">
    <source>
        <dbReference type="ARBA" id="ARBA00047359"/>
    </source>
</evidence>
<dbReference type="Gene3D" id="3.40.50.1380">
    <property type="entry name" value="Methylglyoxal synthase-like domain"/>
    <property type="match status" value="1"/>
</dbReference>
<comment type="cofactor">
    <cofactor evidence="16">
        <name>Mg(2+)</name>
        <dbReference type="ChEBI" id="CHEBI:18420"/>
    </cofactor>
    <cofactor evidence="16">
        <name>Mn(2+)</name>
        <dbReference type="ChEBI" id="CHEBI:29035"/>
    </cofactor>
    <text evidence="16">Binds 4 Mg(2+) or Mn(2+) ions per subunit.</text>
</comment>
<feature type="binding site" evidence="16">
    <location>
        <position position="867"/>
    </location>
    <ligand>
        <name>Mn(2+)</name>
        <dbReference type="ChEBI" id="CHEBI:29035"/>
        <label>4</label>
    </ligand>
</feature>
<evidence type="ECO:0000256" key="9">
    <source>
        <dbReference type="ARBA" id="ARBA00022840"/>
    </source>
</evidence>
<comment type="similarity">
    <text evidence="15">Belongs to the diaminopimelate epimerase family.</text>
</comment>
<dbReference type="RefSeq" id="WP_013757416.1">
    <property type="nucleotide sequence ID" value="NC_015500.1"/>
</dbReference>
<dbReference type="FunFam" id="3.40.50.20:FF:000001">
    <property type="entry name" value="Carbamoyl-phosphate synthase large chain"/>
    <property type="match status" value="2"/>
</dbReference>
<feature type="binding site" evidence="16">
    <location>
        <position position="284"/>
    </location>
    <ligand>
        <name>ATP</name>
        <dbReference type="ChEBI" id="CHEBI:30616"/>
        <label>1</label>
    </ligand>
</feature>
<dbReference type="UniPathway" id="UPA00070">
    <property type="reaction ID" value="UER00115"/>
</dbReference>
<feature type="region of interest" description="Carboxyphosphate synthetic domain" evidence="16">
    <location>
        <begin position="1"/>
        <end position="401"/>
    </location>
</feature>
<dbReference type="InterPro" id="IPR001653">
    <property type="entry name" value="DAP_epimerase_DapF"/>
</dbReference>
<keyword evidence="7 16" id="KW-0677">Repeat</keyword>
<evidence type="ECO:0000256" key="1">
    <source>
        <dbReference type="ARBA" id="ARBA00005077"/>
    </source>
</evidence>
<dbReference type="InterPro" id="IPR058047">
    <property type="entry name" value="CPSase_preATP-grasp"/>
</dbReference>
<evidence type="ECO:0000256" key="14">
    <source>
        <dbReference type="ARBA" id="ARBA00048816"/>
    </source>
</evidence>
<feature type="domain" description="ATP-grasp" evidence="17">
    <location>
        <begin position="704"/>
        <end position="894"/>
    </location>
</feature>
<comment type="function">
    <text evidence="15">Catalyzes the stereoinversion of LL-2,6-diaminopimelate (L,L-DAP) to meso-diaminopimelate (meso-DAP), a precursor of L-lysine and an essential component of the bacterial peptidoglycan.</text>
</comment>
<comment type="catalytic activity">
    <reaction evidence="15">
        <text>(2S,6S)-2,6-diaminopimelate = meso-2,6-diaminopimelate</text>
        <dbReference type="Rhea" id="RHEA:15393"/>
        <dbReference type="ChEBI" id="CHEBI:57609"/>
        <dbReference type="ChEBI" id="CHEBI:57791"/>
        <dbReference type="EC" id="5.1.1.7"/>
    </reaction>
</comment>
<feature type="site" description="Could be important to modulate the pK values of the two catalytic cysteine residues" evidence="15">
    <location>
        <position position="1364"/>
    </location>
</feature>
<keyword evidence="12" id="KW-0464">Manganese</keyword>
<feature type="binding site" evidence="15">
    <location>
        <position position="1116"/>
    </location>
    <ligand>
        <name>substrate</name>
    </ligand>
</feature>
<feature type="binding site" evidence="16">
    <location>
        <position position="284"/>
    </location>
    <ligand>
        <name>Mg(2+)</name>
        <dbReference type="ChEBI" id="CHEBI:18420"/>
        <label>1</label>
    </ligand>
</feature>
<dbReference type="InterPro" id="IPR036914">
    <property type="entry name" value="MGS-like_dom_sf"/>
</dbReference>
<feature type="binding site" evidence="16">
    <location>
        <position position="865"/>
    </location>
    <ligand>
        <name>Mg(2+)</name>
        <dbReference type="ChEBI" id="CHEBI:18420"/>
        <label>4</label>
    </ligand>
</feature>
<dbReference type="NCBIfam" id="NF003671">
    <property type="entry name" value="PRK05294.1"/>
    <property type="match status" value="1"/>
</dbReference>
<dbReference type="HOGENOM" id="CLU_000513_1_2_12"/>
<comment type="catalytic activity">
    <reaction evidence="14 16">
        <text>hydrogencarbonate + L-glutamine + 2 ATP + H2O = carbamoyl phosphate + L-glutamate + 2 ADP + phosphate + 2 H(+)</text>
        <dbReference type="Rhea" id="RHEA:18633"/>
        <dbReference type="ChEBI" id="CHEBI:15377"/>
        <dbReference type="ChEBI" id="CHEBI:15378"/>
        <dbReference type="ChEBI" id="CHEBI:17544"/>
        <dbReference type="ChEBI" id="CHEBI:29985"/>
        <dbReference type="ChEBI" id="CHEBI:30616"/>
        <dbReference type="ChEBI" id="CHEBI:43474"/>
        <dbReference type="ChEBI" id="CHEBI:58228"/>
        <dbReference type="ChEBI" id="CHEBI:58359"/>
        <dbReference type="ChEBI" id="CHEBI:456216"/>
        <dbReference type="EC" id="6.3.5.5"/>
    </reaction>
</comment>
<dbReference type="PROSITE" id="PS50975">
    <property type="entry name" value="ATP_GRASP"/>
    <property type="match status" value="2"/>
</dbReference>
<dbReference type="InterPro" id="IPR005483">
    <property type="entry name" value="CPSase_dom"/>
</dbReference>
<evidence type="ECO:0000256" key="6">
    <source>
        <dbReference type="ARBA" id="ARBA00022723"/>
    </source>
</evidence>
<organism evidence="19 20">
    <name type="scientific">Treponema brennaborense (strain DSM 12168 / CIP 105900 / DD5/3)</name>
    <dbReference type="NCBI Taxonomy" id="906968"/>
    <lineage>
        <taxon>Bacteria</taxon>
        <taxon>Pseudomonadati</taxon>
        <taxon>Spirochaetota</taxon>
        <taxon>Spirochaetia</taxon>
        <taxon>Spirochaetales</taxon>
        <taxon>Treponemataceae</taxon>
        <taxon>Treponema</taxon>
    </lineage>
</organism>
<dbReference type="FunFam" id="3.30.470.20:FF:000001">
    <property type="entry name" value="Carbamoyl-phosphate synthase large chain"/>
    <property type="match status" value="1"/>
</dbReference>
<name>F4LMD5_TREBD</name>
<dbReference type="InterPro" id="IPR016185">
    <property type="entry name" value="PreATP-grasp_dom_sf"/>
</dbReference>
<feature type="binding site" evidence="16">
    <location>
        <position position="740"/>
    </location>
    <ligand>
        <name>ATP</name>
        <dbReference type="ChEBI" id="CHEBI:30616"/>
        <label>2</label>
    </ligand>
</feature>
<feature type="binding site" evidence="16">
    <location>
        <position position="169"/>
    </location>
    <ligand>
        <name>ATP</name>
        <dbReference type="ChEBI" id="CHEBI:30616"/>
        <label>1</label>
    </ligand>
</feature>
<dbReference type="FunFam" id="3.30.470.20:FF:000026">
    <property type="entry name" value="Carbamoyl-phosphate synthase large chain"/>
    <property type="match status" value="1"/>
</dbReference>
<evidence type="ECO:0000256" key="10">
    <source>
        <dbReference type="ARBA" id="ARBA00022842"/>
    </source>
</evidence>
<evidence type="ECO:0000256" key="11">
    <source>
        <dbReference type="ARBA" id="ARBA00022975"/>
    </source>
</evidence>
<feature type="binding site" evidence="16">
    <location>
        <position position="813"/>
    </location>
    <ligand>
        <name>ATP</name>
        <dbReference type="ChEBI" id="CHEBI:30616"/>
        <label>2</label>
    </ligand>
</feature>
<dbReference type="SUPFAM" id="SSF52440">
    <property type="entry name" value="PreATP-grasp domain"/>
    <property type="match status" value="2"/>
</dbReference>
<dbReference type="InterPro" id="IPR005480">
    <property type="entry name" value="CPSase_lsu_oligo"/>
</dbReference>
<keyword evidence="15" id="KW-0457">Lysine biosynthesis</keyword>
<evidence type="ECO:0000256" key="15">
    <source>
        <dbReference type="HAMAP-Rule" id="MF_00197"/>
    </source>
</evidence>
<dbReference type="OrthoDB" id="9804197at2"/>
<dbReference type="SUPFAM" id="SSF52335">
    <property type="entry name" value="Methylglyoxal synthase-like"/>
    <property type="match status" value="1"/>
</dbReference>
<feature type="binding site" evidence="16">
    <location>
        <position position="811"/>
    </location>
    <ligand>
        <name>ATP</name>
        <dbReference type="ChEBI" id="CHEBI:30616"/>
        <label>2</label>
    </ligand>
</feature>
<evidence type="ECO:0000313" key="19">
    <source>
        <dbReference type="EMBL" id="AEE15697.1"/>
    </source>
</evidence>
<keyword evidence="11 16" id="KW-0665">Pyrimidine biosynthesis</keyword>
<comment type="pathway">
    <text evidence="16">Pyrimidine metabolism; UMP biosynthesis via de novo pathway; (S)-dihydroorotate from bicarbonate: step 1/3.</text>
</comment>
<keyword evidence="20" id="KW-1185">Reference proteome</keyword>
<dbReference type="NCBIfam" id="TIGR01369">
    <property type="entry name" value="CPSaseII_lrg"/>
    <property type="match status" value="1"/>
</dbReference>
<dbReference type="GO" id="GO:0004088">
    <property type="term" value="F:carbamoyl-phosphate synthase (glutamine-hydrolyzing) activity"/>
    <property type="evidence" value="ECO:0007669"/>
    <property type="project" value="UniProtKB-UniRule"/>
</dbReference>
<comment type="catalytic activity">
    <reaction evidence="13 16">
        <text>hydrogencarbonate + NH4(+) + 2 ATP = carbamoyl phosphate + 2 ADP + phosphate + 2 H(+)</text>
        <dbReference type="Rhea" id="RHEA:18029"/>
        <dbReference type="ChEBI" id="CHEBI:15378"/>
        <dbReference type="ChEBI" id="CHEBI:17544"/>
        <dbReference type="ChEBI" id="CHEBI:28938"/>
        <dbReference type="ChEBI" id="CHEBI:30616"/>
        <dbReference type="ChEBI" id="CHEBI:43474"/>
        <dbReference type="ChEBI" id="CHEBI:58228"/>
        <dbReference type="ChEBI" id="CHEBI:456216"/>
        <dbReference type="EC" id="6.3.4.16"/>
    </reaction>
</comment>
<feature type="binding site" evidence="16">
    <location>
        <position position="810"/>
    </location>
    <ligand>
        <name>ATP</name>
        <dbReference type="ChEBI" id="CHEBI:30616"/>
        <label>2</label>
    </ligand>
</feature>
<feature type="binding site" evidence="15">
    <location>
        <begin position="1364"/>
        <end position="1365"/>
    </location>
    <ligand>
        <name>substrate</name>
    </ligand>
</feature>
<dbReference type="GO" id="GO:0005524">
    <property type="term" value="F:ATP binding"/>
    <property type="evidence" value="ECO:0007669"/>
    <property type="project" value="UniProtKB-UniRule"/>
</dbReference>
<feature type="binding site" evidence="16">
    <location>
        <position position="298"/>
    </location>
    <ligand>
        <name>Mn(2+)</name>
        <dbReference type="ChEBI" id="CHEBI:29035"/>
        <label>2</label>
    </ligand>
</feature>
<proteinExistence type="inferred from homology"/>
<dbReference type="GO" id="GO:0006526">
    <property type="term" value="P:L-arginine biosynthetic process"/>
    <property type="evidence" value="ECO:0007669"/>
    <property type="project" value="UniProtKB-UniRule"/>
</dbReference>
<dbReference type="InterPro" id="IPR011761">
    <property type="entry name" value="ATP-grasp"/>
</dbReference>
<dbReference type="InterPro" id="IPR005479">
    <property type="entry name" value="CPAse_ATP-bd"/>
</dbReference>
<feature type="binding site" evidence="16">
    <location>
        <position position="865"/>
    </location>
    <ligand>
        <name>Mg(2+)</name>
        <dbReference type="ChEBI" id="CHEBI:18420"/>
        <label>3</label>
    </ligand>
</feature>
<comment type="similarity">
    <text evidence="2 16">Belongs to the CarB family.</text>
</comment>
<feature type="binding site" evidence="16">
    <location>
        <position position="853"/>
    </location>
    <ligand>
        <name>ATP</name>
        <dbReference type="ChEBI" id="CHEBI:30616"/>
        <label>2</label>
    </ligand>
</feature>
<dbReference type="UniPathway" id="UPA00068">
    <property type="reaction ID" value="UER00171"/>
</dbReference>
<dbReference type="HAMAP" id="MF_00197">
    <property type="entry name" value="DAP_epimerase"/>
    <property type="match status" value="1"/>
</dbReference>
<feature type="binding site" evidence="16">
    <location>
        <position position="781"/>
    </location>
    <ligand>
        <name>ATP</name>
        <dbReference type="ChEBI" id="CHEBI:30616"/>
        <label>2</label>
    </ligand>
</feature>
<keyword evidence="6" id="KW-0479">Metal-binding</keyword>
<dbReference type="PRINTS" id="PR00098">
    <property type="entry name" value="CPSASE"/>
</dbReference>
<dbReference type="Pfam" id="PF02142">
    <property type="entry name" value="MGS"/>
    <property type="match status" value="1"/>
</dbReference>
<feature type="domain" description="MGS-like" evidence="18">
    <location>
        <begin position="963"/>
        <end position="1109"/>
    </location>
</feature>
<feature type="binding site" evidence="16">
    <location>
        <position position="812"/>
    </location>
    <ligand>
        <name>ATP</name>
        <dbReference type="ChEBI" id="CHEBI:30616"/>
        <label>2</label>
    </ligand>
</feature>
<dbReference type="Gene3D" id="1.10.1030.10">
    <property type="entry name" value="Carbamoyl-phosphate synthetase, large subunit oligomerisation domain"/>
    <property type="match status" value="1"/>
</dbReference>
<dbReference type="GO" id="GO:0006541">
    <property type="term" value="P:glutamine metabolic process"/>
    <property type="evidence" value="ECO:0007669"/>
    <property type="project" value="TreeGrafter"/>
</dbReference>
<feature type="binding site" evidence="16">
    <location>
        <position position="300"/>
    </location>
    <ligand>
        <name>Mg(2+)</name>
        <dbReference type="ChEBI" id="CHEBI:18420"/>
        <label>2</label>
    </ligand>
</feature>
<keyword evidence="15 19" id="KW-0413">Isomerase</keyword>
<feature type="binding site" evidence="16">
    <location>
        <position position="298"/>
    </location>
    <ligand>
        <name>Mg(2+)</name>
        <dbReference type="ChEBI" id="CHEBI:18420"/>
        <label>1</label>
    </ligand>
</feature>
<feature type="binding site" evidence="16">
    <location>
        <position position="215"/>
    </location>
    <ligand>
        <name>ATP</name>
        <dbReference type="ChEBI" id="CHEBI:30616"/>
        <label>1</label>
    </ligand>
</feature>
<dbReference type="Pfam" id="PF02787">
    <property type="entry name" value="CPSase_L_D3"/>
    <property type="match status" value="1"/>
</dbReference>
<feature type="binding site" evidence="15">
    <location>
        <begin position="1177"/>
        <end position="1178"/>
    </location>
    <ligand>
        <name>substrate</name>
    </ligand>
</feature>
<dbReference type="STRING" id="906968.Trebr_0248"/>
<evidence type="ECO:0000256" key="5">
    <source>
        <dbReference type="ARBA" id="ARBA00022605"/>
    </source>
</evidence>
<dbReference type="SUPFAM" id="SSF54506">
    <property type="entry name" value="Diaminopimelate epimerase-like"/>
    <property type="match status" value="2"/>
</dbReference>
<feature type="binding site" evidence="16">
    <location>
        <position position="298"/>
    </location>
    <ligand>
        <name>Mn(2+)</name>
        <dbReference type="ChEBI" id="CHEBI:29035"/>
        <label>1</label>
    </ligand>
</feature>
<feature type="binding site" evidence="15">
    <location>
        <position position="1346"/>
    </location>
    <ligand>
        <name>substrate</name>
    </ligand>
</feature>
<keyword evidence="15" id="KW-0963">Cytoplasm</keyword>
<evidence type="ECO:0000259" key="17">
    <source>
        <dbReference type="PROSITE" id="PS50975"/>
    </source>
</evidence>
<dbReference type="Pfam" id="PF02786">
    <property type="entry name" value="CPSase_L_D2"/>
    <property type="match status" value="2"/>
</dbReference>
<gene>
    <name evidence="15" type="primary">dapF</name>
    <name evidence="16" type="synonym">carB</name>
    <name evidence="19" type="ordered locus">Trebr_0248</name>
</gene>
<keyword evidence="8 16" id="KW-0547">Nucleotide-binding</keyword>
<dbReference type="CDD" id="cd01424">
    <property type="entry name" value="MGS_CPS_II"/>
    <property type="match status" value="1"/>
</dbReference>
<dbReference type="InterPro" id="IPR011607">
    <property type="entry name" value="MGS-like_dom"/>
</dbReference>
<dbReference type="GO" id="GO:0008837">
    <property type="term" value="F:diaminopimelate epimerase activity"/>
    <property type="evidence" value="ECO:0007669"/>
    <property type="project" value="UniProtKB-UniRule"/>
</dbReference>
<dbReference type="Pfam" id="PF01678">
    <property type="entry name" value="DAP_epimerase"/>
    <property type="match status" value="2"/>
</dbReference>
<keyword evidence="10" id="KW-0460">Magnesium</keyword>
<dbReference type="HAMAP" id="MF_01210_B">
    <property type="entry name" value="CPSase_L_chain_B"/>
    <property type="match status" value="1"/>
</dbReference>
<dbReference type="InterPro" id="IPR006275">
    <property type="entry name" value="CPSase_lsu"/>
</dbReference>
<feature type="binding site" evidence="15">
    <location>
        <position position="1167"/>
    </location>
    <ligand>
        <name>substrate</name>
    </ligand>
</feature>
<dbReference type="NCBIfam" id="NF009455">
    <property type="entry name" value="PRK12815.1"/>
    <property type="match status" value="1"/>
</dbReference>
<accession>F4LMD5</accession>
<dbReference type="eggNOG" id="COG0458">
    <property type="taxonomic scope" value="Bacteria"/>
</dbReference>
<comment type="subcellular location">
    <subcellularLocation>
        <location evidence="15">Cytoplasm</location>
    </subcellularLocation>
</comment>
<dbReference type="Gene3D" id="3.10.310.10">
    <property type="entry name" value="Diaminopimelate Epimerase, Chain A, domain 1"/>
    <property type="match status" value="2"/>
</dbReference>
<sequence length="1430" mass="154834">MPLNANIHKVMVIGSGPIVIGQAAEFDYAGTQACKALKEQGLKVVLVNSNPATLMTDHTMADAIYIEPLIPETIKRIIEKEKPDSLLSTLGGQTGLTLSMQLAKEGFLAEHGVQLLGARPDTIDKAEDRQLFKDTMQEIGEPCIPSKVVTDLQSALDFTDEIGYPVIVRPAFTLGGTGGGIAYSEEELREIAQNGLHRSPIHQILVEKCISGWKEIEFEVIRDGSGNVITVCSMENFDPVGVHTGDSIVIAPTVTLADKEYQMLRSAALNIISALKIEGGCNCQFALKPDSFEYAVIEVNPRVSRSSALASKATGYPIAKVAALIAIGYNLDEIPNAVTKKTAACFEPVLDYVVVKFPKWPFDKFVYAKRTLGTQMKATGEVMAIGTTFEQALMKAVRGAEISVSSCRLPLFTRESNEQIVRRVGECTDQRLFAIYEAMTRGLLSVEKIHEITKIDIWFLAKLRNLVAMDAELQAVKDGNAGLSPESYLKAKKLGYPDKVIQELSGVHIPGAAGVLAETEAAASARAAGLPAHLPAKYKMVDTCAGEFNAETPYFYAGYDTENEAETFLSAQEKKLAESGTESKGRILVLGSGPIRIGQGIEFDYASVQCVWALKRLGYEVAIVNNNPETVSTDFDTADRLYFEPLTPEDVMNIIRTERPLGVVVAFGGQTAIKLTKFLHDQGITILGTSADSIDMAEDRERFDELLERLNIKRPKGFSVLTTEEAVSAAEKLTYPVLLRPSYVLGGQNMIIAFTEADIREYMAIILAQNIENPVLIDKYLMGIELEVDAICDGEDILIPGIMEHIERTGIHSGDSIAVYPAWNLNDILTEKIINQSRELALALGTKGLVNIQYLIYDNELYIIEVNPRSSRTIPYISKVTGVPMVELAVRAMLGGKLTDMGYGTGLYRIPPYVAVKVPVFSFEKLIDVDTHLGPEMKSTGEVLGIARTLDEALYKGLIAAGYRMKKTGGVLITVRKTDQFEIVDTARKYYDLGFKLYATEGTAKVIGDFGMDVQVVNKIHENHSDNILTLLDTGKIDYVISTSAKGRLPTYDSVKLRRKTVERDIPCLTSIDTANAIANSLLSRYSPESLELVNINALSNAKIRLDFAKMQSTGNDFIVFNAMEQEIINPEGLSVRLCDRRTGIGADSLVLITKSAVADAGMRFFNRDGSEGNMAGNAICCVAKYLYDNDINGIAARAASAVGTHFTAEITVETASGVKRLLAYTQSGKVSSVRVDMGKPEFDPAKIPAKLAASGVTGTPDGISIIGGAAVPSYPCSAENVASGKLPEKAVVHAELSAAGESYRAAVLAVGTPHCVLFSSFVDKIDVPGVGPLFENNPAFPRRINTEFVRVAGRNSLKMRVWERGNGETPACGTGACAAAVAAVLNGFCPLDENITVKVRGGDLIVNYTGDTVYLTGGAALVYTGEIEI</sequence>
<comment type="subunit">
    <text evidence="15">Homodimer.</text>
</comment>
<dbReference type="Pfam" id="PF25596">
    <property type="entry name" value="CPSase_L_D1"/>
    <property type="match status" value="2"/>
</dbReference>
<evidence type="ECO:0000256" key="3">
    <source>
        <dbReference type="ARBA" id="ARBA00022571"/>
    </source>
</evidence>
<feature type="binding site" evidence="16">
    <location>
        <position position="785"/>
    </location>
    <ligand>
        <name>ATP</name>
        <dbReference type="ChEBI" id="CHEBI:30616"/>
        <label>2</label>
    </ligand>
</feature>
<comment type="caution">
    <text evidence="15">Lacks conserved residue(s) required for the propagation of feature annotation.</text>
</comment>
<evidence type="ECO:0000256" key="7">
    <source>
        <dbReference type="ARBA" id="ARBA00022737"/>
    </source>
</evidence>
<dbReference type="SMART" id="SM00851">
    <property type="entry name" value="MGS"/>
    <property type="match status" value="1"/>
</dbReference>
<feature type="binding site" evidence="16">
    <location>
        <position position="242"/>
    </location>
    <ligand>
        <name>ATP</name>
        <dbReference type="ChEBI" id="CHEBI:30616"/>
        <label>1</label>
    </ligand>
</feature>
<keyword evidence="3 16" id="KW-0055">Arginine biosynthesis</keyword>
<dbReference type="SUPFAM" id="SSF56059">
    <property type="entry name" value="Glutathione synthetase ATP-binding domain-like"/>
    <property type="match status" value="2"/>
</dbReference>
<feature type="binding site" evidence="16">
    <location>
        <position position="853"/>
    </location>
    <ligand>
        <name>Mg(2+)</name>
        <dbReference type="ChEBI" id="CHEBI:18420"/>
        <label>3</label>
    </ligand>
</feature>
<evidence type="ECO:0000256" key="4">
    <source>
        <dbReference type="ARBA" id="ARBA00022598"/>
    </source>
</evidence>
<feature type="domain" description="ATP-grasp" evidence="17">
    <location>
        <begin position="133"/>
        <end position="327"/>
    </location>
</feature>
<feature type="binding site" evidence="16">
    <location>
        <position position="865"/>
    </location>
    <ligand>
        <name>ATP</name>
        <dbReference type="ChEBI" id="CHEBI:30616"/>
        <label>2</label>
    </ligand>
</feature>
<feature type="binding site" evidence="16">
    <location>
        <position position="176"/>
    </location>
    <ligand>
        <name>ATP</name>
        <dbReference type="ChEBI" id="CHEBI:30616"/>
        <label>1</label>
    </ligand>
</feature>
<reference evidence="20" key="1">
    <citation type="submission" date="2011-04" db="EMBL/GenBank/DDBJ databases">
        <title>The complete genome of Treponema brennaborense DSM 12168.</title>
        <authorList>
            <person name="Lucas S."/>
            <person name="Han J."/>
            <person name="Lapidus A."/>
            <person name="Bruce D."/>
            <person name="Goodwin L."/>
            <person name="Pitluck S."/>
            <person name="Peters L."/>
            <person name="Kyrpides N."/>
            <person name="Mavromatis K."/>
            <person name="Ivanova N."/>
            <person name="Mikhailova N."/>
            <person name="Pagani I."/>
            <person name="Teshima H."/>
            <person name="Detter J.C."/>
            <person name="Tapia R."/>
            <person name="Han C."/>
            <person name="Land M."/>
            <person name="Hauser L."/>
            <person name="Markowitz V."/>
            <person name="Cheng J.-F."/>
            <person name="Hugenholtz P."/>
            <person name="Woyke T."/>
            <person name="Wu D."/>
            <person name="Gronow S."/>
            <person name="Wellnitz S."/>
            <person name="Brambilla E."/>
            <person name="Klenk H.-P."/>
            <person name="Eisen J.A."/>
        </authorList>
    </citation>
    <scope>NUCLEOTIDE SEQUENCE [LARGE SCALE GENOMIC DNA]</scope>
    <source>
        <strain evidence="20">DSM 12168 / CIP 105900 / DD5/3</strain>
    </source>
</reference>
<dbReference type="EC" id="5.1.1.7" evidence="15"/>
<feature type="binding site" evidence="16">
    <location>
        <position position="175"/>
    </location>
    <ligand>
        <name>ATP</name>
        <dbReference type="ChEBI" id="CHEBI:30616"/>
        <label>1</label>
    </ligand>
</feature>
<dbReference type="SMART" id="SM01096">
    <property type="entry name" value="CPSase_L_D3"/>
    <property type="match status" value="1"/>
</dbReference>
<feature type="binding site" evidence="16">
    <location>
        <position position="865"/>
    </location>
    <ligand>
        <name>Mn(2+)</name>
        <dbReference type="ChEBI" id="CHEBI:29035"/>
        <label>3</label>
    </ligand>
</feature>
<feature type="binding site" evidence="16">
    <location>
        <position position="208"/>
    </location>
    <ligand>
        <name>ATP</name>
        <dbReference type="ChEBI" id="CHEBI:30616"/>
        <label>1</label>
    </ligand>
</feature>
<dbReference type="PROSITE" id="PS51855">
    <property type="entry name" value="MGS"/>
    <property type="match status" value="1"/>
</dbReference>
<dbReference type="InterPro" id="IPR013815">
    <property type="entry name" value="ATP_grasp_subdomain_1"/>
</dbReference>
<feature type="binding site" evidence="16">
    <location>
        <position position="241"/>
    </location>
    <ligand>
        <name>ATP</name>
        <dbReference type="ChEBI" id="CHEBI:30616"/>
        <label>1</label>
    </ligand>
</feature>
<dbReference type="Proteomes" id="UP000006546">
    <property type="component" value="Chromosome"/>
</dbReference>
<dbReference type="KEGG" id="tbe:Trebr_0248"/>
<evidence type="ECO:0000313" key="20">
    <source>
        <dbReference type="Proteomes" id="UP000006546"/>
    </source>
</evidence>
<feature type="binding site" evidence="15">
    <location>
        <begin position="1374"/>
        <end position="1375"/>
    </location>
    <ligand>
        <name>substrate</name>
    </ligand>
</feature>
<feature type="binding site" evidence="16">
    <location>
        <position position="284"/>
    </location>
    <ligand>
        <name>Mn(2+)</name>
        <dbReference type="ChEBI" id="CHEBI:29035"/>
        <label>1</label>
    </ligand>
</feature>
<keyword evidence="5 15" id="KW-0028">Amino-acid biosynthesis</keyword>
<dbReference type="Gene3D" id="3.30.470.20">
    <property type="entry name" value="ATP-grasp fold, B domain"/>
    <property type="match status" value="2"/>
</dbReference>
<dbReference type="GO" id="GO:0046872">
    <property type="term" value="F:metal ion binding"/>
    <property type="evidence" value="ECO:0007669"/>
    <property type="project" value="UniProtKB-KW"/>
</dbReference>
<dbReference type="GO" id="GO:0009089">
    <property type="term" value="P:lysine biosynthetic process via diaminopimelate"/>
    <property type="evidence" value="ECO:0007669"/>
    <property type="project" value="UniProtKB-UniRule"/>
</dbReference>
<dbReference type="GO" id="GO:0004087">
    <property type="term" value="F:carbamoyl-phosphate synthase (ammonia) activity"/>
    <property type="evidence" value="ECO:0007669"/>
    <property type="project" value="UniProtKB-EC"/>
</dbReference>
<feature type="binding site" evidence="16">
    <location>
        <position position="865"/>
    </location>
    <ligand>
        <name>Mn(2+)</name>
        <dbReference type="ChEBI" id="CHEBI:29035"/>
        <label>4</label>
    </ligand>
</feature>